<keyword evidence="3" id="KW-1185">Reference proteome</keyword>
<sequence length="279" mass="31546">MKLINQTVWGVASLLSLSFATSAQADFVIPTLQQIQDKQAAIRFCNDYADVAIEQFAKSKTLSCGFSGPRWNNDRQGQFNWCLTVLEPFAITERGFREDALKTCQENKSSGNNPQNQISIPQACKDPTKAYTSVKQINHHFRYETNLTSPVQNGLISYDYNRDRKADYVFLETKDDSARVAMCFSQGQRYRRQVTDITFYSGSGGLGSSKYEITQQGDTLVVTIDEFEHNAGSSYRQVSYRFDPSTSKFKIIKNESDVYPVIYDGQPYPMGAPVTPKLF</sequence>
<dbReference type="EMBL" id="QGKM01000108">
    <property type="protein sequence ID" value="PWQ92234.1"/>
    <property type="molecule type" value="Genomic_DNA"/>
</dbReference>
<proteinExistence type="predicted"/>
<dbReference type="OrthoDB" id="5625005at2"/>
<protein>
    <submittedName>
        <fullName evidence="2">Uncharacterized protein</fullName>
    </submittedName>
</protein>
<name>A0A317C0Q2_9GAMM</name>
<organism evidence="2 3">
    <name type="scientific">Leucothrix pacifica</name>
    <dbReference type="NCBI Taxonomy" id="1247513"/>
    <lineage>
        <taxon>Bacteria</taxon>
        <taxon>Pseudomonadati</taxon>
        <taxon>Pseudomonadota</taxon>
        <taxon>Gammaproteobacteria</taxon>
        <taxon>Thiotrichales</taxon>
        <taxon>Thiotrichaceae</taxon>
        <taxon>Leucothrix</taxon>
    </lineage>
</organism>
<gene>
    <name evidence="2" type="ORF">DKW60_22250</name>
</gene>
<dbReference type="Proteomes" id="UP000245539">
    <property type="component" value="Unassembled WGS sequence"/>
</dbReference>
<dbReference type="RefSeq" id="WP_109839854.1">
    <property type="nucleotide sequence ID" value="NZ_QGKM01000108.1"/>
</dbReference>
<dbReference type="AlphaFoldDB" id="A0A317C0Q2"/>
<feature type="chain" id="PRO_5016330515" evidence="1">
    <location>
        <begin position="26"/>
        <end position="279"/>
    </location>
</feature>
<comment type="caution">
    <text evidence="2">The sequence shown here is derived from an EMBL/GenBank/DDBJ whole genome shotgun (WGS) entry which is preliminary data.</text>
</comment>
<reference evidence="2 3" key="1">
    <citation type="submission" date="2018-05" db="EMBL/GenBank/DDBJ databases">
        <title>Leucothrix arctica sp. nov., isolated from Arctic seawater.</title>
        <authorList>
            <person name="Choi A."/>
            <person name="Baek K."/>
        </authorList>
    </citation>
    <scope>NUCLEOTIDE SEQUENCE [LARGE SCALE GENOMIC DNA]</scope>
    <source>
        <strain evidence="2 3">JCM 18388</strain>
    </source>
</reference>
<keyword evidence="1" id="KW-0732">Signal</keyword>
<feature type="signal peptide" evidence="1">
    <location>
        <begin position="1"/>
        <end position="25"/>
    </location>
</feature>
<evidence type="ECO:0000313" key="3">
    <source>
        <dbReference type="Proteomes" id="UP000245539"/>
    </source>
</evidence>
<evidence type="ECO:0000313" key="2">
    <source>
        <dbReference type="EMBL" id="PWQ92234.1"/>
    </source>
</evidence>
<evidence type="ECO:0000256" key="1">
    <source>
        <dbReference type="SAM" id="SignalP"/>
    </source>
</evidence>
<accession>A0A317C0Q2</accession>